<feature type="domain" description="ABC transporter" evidence="2">
    <location>
        <begin position="2"/>
        <end position="230"/>
    </location>
</feature>
<sequence>MFRINDLCMSAGNFSVKDISLSVPEGCCHVLLGGTGNGKTLILETIAGLRPIASGEIWTGEHNITKLSPEKRFISYVPQDLSLFPHLNVEKNIFYSQRFKKNQSRTSKEISEIIECMQLEGILHRTIHNLSGGEQQRVALVRAFASGNKVLLLDEPFSALHYTMKRTLWSLLSDMQKKYGLSTLLVTHDLEEAFFLADDVSVLHQGRILQTGTKEDVFYNPNSIEVTKITGHYNYFSGKVLDVIDNHCVIEFAKLETNMRIKNNGLKPHDEVCMAIRTSNIEIIPACSDLSATPNTIISKIKSIYETSHYQQLVLVLDKQVHHNRDDILVDVYVKKNMKKFEIGQKVIVSFPEDAIHVFKE</sequence>
<accession>A0A098AWB4</accession>
<dbReference type="PROSITE" id="PS50893">
    <property type="entry name" value="ABC_TRANSPORTER_2"/>
    <property type="match status" value="1"/>
</dbReference>
<dbReference type="PATRIC" id="fig|49338.4.peg.29"/>
<organism evidence="3">
    <name type="scientific">Desulfitobacterium hafniense</name>
    <name type="common">Desulfitobacterium frappieri</name>
    <dbReference type="NCBI Taxonomy" id="49338"/>
    <lineage>
        <taxon>Bacteria</taxon>
        <taxon>Bacillati</taxon>
        <taxon>Bacillota</taxon>
        <taxon>Clostridia</taxon>
        <taxon>Eubacteriales</taxon>
        <taxon>Desulfitobacteriaceae</taxon>
        <taxon>Desulfitobacterium</taxon>
    </lineage>
</organism>
<dbReference type="EMBL" id="LK996017">
    <property type="protein sequence ID" value="CDW99911.1"/>
    <property type="molecule type" value="Genomic_DNA"/>
</dbReference>
<dbReference type="SUPFAM" id="SSF52540">
    <property type="entry name" value="P-loop containing nucleoside triphosphate hydrolases"/>
    <property type="match status" value="1"/>
</dbReference>
<dbReference type="InterPro" id="IPR027417">
    <property type="entry name" value="P-loop_NTPase"/>
</dbReference>
<evidence type="ECO:0000259" key="2">
    <source>
        <dbReference type="PROSITE" id="PS50893"/>
    </source>
</evidence>
<keyword evidence="3" id="KW-0067">ATP-binding</keyword>
<gene>
    <name evidence="3" type="ORF">DPCES_0024</name>
</gene>
<name>A0A098AWB4_DESHA</name>
<dbReference type="SUPFAM" id="SSF50331">
    <property type="entry name" value="MOP-like"/>
    <property type="match status" value="1"/>
</dbReference>
<dbReference type="PROSITE" id="PS00211">
    <property type="entry name" value="ABC_TRANSPORTER_1"/>
    <property type="match status" value="1"/>
</dbReference>
<dbReference type="InterPro" id="IPR008995">
    <property type="entry name" value="Mo/tungstate-bd_C_term_dom"/>
</dbReference>
<dbReference type="RefSeq" id="WP_208925054.1">
    <property type="nucleotide sequence ID" value="NZ_LK996017.1"/>
</dbReference>
<dbReference type="InterPro" id="IPR050093">
    <property type="entry name" value="ABC_SmlMolc_Importer"/>
</dbReference>
<dbReference type="AlphaFoldDB" id="A0A098AWB4"/>
<dbReference type="Pfam" id="PF00005">
    <property type="entry name" value="ABC_tran"/>
    <property type="match status" value="1"/>
</dbReference>
<proteinExistence type="predicted"/>
<keyword evidence="1" id="KW-0813">Transport</keyword>
<dbReference type="GO" id="GO:0016887">
    <property type="term" value="F:ATP hydrolysis activity"/>
    <property type="evidence" value="ECO:0007669"/>
    <property type="project" value="InterPro"/>
</dbReference>
<protein>
    <submittedName>
        <fullName evidence="3">Molybdate/tungstate import ATP-binding protein WtpC</fullName>
    </submittedName>
</protein>
<dbReference type="Gene3D" id="3.40.50.300">
    <property type="entry name" value="P-loop containing nucleotide triphosphate hydrolases"/>
    <property type="match status" value="1"/>
</dbReference>
<keyword evidence="3" id="KW-0547">Nucleotide-binding</keyword>
<reference evidence="3" key="1">
    <citation type="submission" date="2014-07" db="EMBL/GenBank/DDBJ databases">
        <authorList>
            <person name="Hornung V.Bastian."/>
        </authorList>
    </citation>
    <scope>NUCLEOTIDE SEQUENCE</scope>
    <source>
        <strain evidence="3">PCE-S</strain>
    </source>
</reference>
<evidence type="ECO:0000256" key="1">
    <source>
        <dbReference type="ARBA" id="ARBA00022448"/>
    </source>
</evidence>
<dbReference type="InterPro" id="IPR017871">
    <property type="entry name" value="ABC_transporter-like_CS"/>
</dbReference>
<evidence type="ECO:0000313" key="3">
    <source>
        <dbReference type="EMBL" id="CDW99911.1"/>
    </source>
</evidence>
<dbReference type="GO" id="GO:0005524">
    <property type="term" value="F:ATP binding"/>
    <property type="evidence" value="ECO:0007669"/>
    <property type="project" value="UniProtKB-KW"/>
</dbReference>
<dbReference type="PANTHER" id="PTHR42781">
    <property type="entry name" value="SPERMIDINE/PUTRESCINE IMPORT ATP-BINDING PROTEIN POTA"/>
    <property type="match status" value="1"/>
</dbReference>
<dbReference type="PANTHER" id="PTHR42781:SF4">
    <property type="entry name" value="SPERMIDINE_PUTRESCINE IMPORT ATP-BINDING PROTEIN POTA"/>
    <property type="match status" value="1"/>
</dbReference>
<dbReference type="InterPro" id="IPR003439">
    <property type="entry name" value="ABC_transporter-like_ATP-bd"/>
</dbReference>